<evidence type="ECO:0000313" key="3">
    <source>
        <dbReference type="Proteomes" id="UP001286313"/>
    </source>
</evidence>
<gene>
    <name evidence="2" type="ORF">Pcinc_004703</name>
</gene>
<comment type="caution">
    <text evidence="2">The sequence shown here is derived from an EMBL/GenBank/DDBJ whole genome shotgun (WGS) entry which is preliminary data.</text>
</comment>
<evidence type="ECO:0000313" key="2">
    <source>
        <dbReference type="EMBL" id="KAK3891404.1"/>
    </source>
</evidence>
<keyword evidence="3" id="KW-1185">Reference proteome</keyword>
<proteinExistence type="predicted"/>
<dbReference type="AlphaFoldDB" id="A0AAE1GE83"/>
<feature type="region of interest" description="Disordered" evidence="1">
    <location>
        <begin position="35"/>
        <end position="63"/>
    </location>
</feature>
<protein>
    <submittedName>
        <fullName evidence="2">Uncharacterized protein</fullName>
    </submittedName>
</protein>
<sequence length="157" mass="17897">MARKKMKYRECQKALLLQNFLFECALCDEQSLNLTADEEGTKRRRPTKKNKDEDGSSSEEEDILQSEKLLAAELDQSSDISEEDFDTADIYFVNKVPEEGDFVHIGINPLKGSTVYYVGQLISDMDDDEFQVSYLRKTMKGQGNCFLFPITADEARA</sequence>
<organism evidence="2 3">
    <name type="scientific">Petrolisthes cinctipes</name>
    <name type="common">Flat porcelain crab</name>
    <dbReference type="NCBI Taxonomy" id="88211"/>
    <lineage>
        <taxon>Eukaryota</taxon>
        <taxon>Metazoa</taxon>
        <taxon>Ecdysozoa</taxon>
        <taxon>Arthropoda</taxon>
        <taxon>Crustacea</taxon>
        <taxon>Multicrustacea</taxon>
        <taxon>Malacostraca</taxon>
        <taxon>Eumalacostraca</taxon>
        <taxon>Eucarida</taxon>
        <taxon>Decapoda</taxon>
        <taxon>Pleocyemata</taxon>
        <taxon>Anomura</taxon>
        <taxon>Galatheoidea</taxon>
        <taxon>Porcellanidae</taxon>
        <taxon>Petrolisthes</taxon>
    </lineage>
</organism>
<dbReference type="EMBL" id="JAWQEG010000347">
    <property type="protein sequence ID" value="KAK3891404.1"/>
    <property type="molecule type" value="Genomic_DNA"/>
</dbReference>
<name>A0AAE1GE83_PETCI</name>
<evidence type="ECO:0000256" key="1">
    <source>
        <dbReference type="SAM" id="MobiDB-lite"/>
    </source>
</evidence>
<reference evidence="2" key="1">
    <citation type="submission" date="2023-10" db="EMBL/GenBank/DDBJ databases">
        <title>Genome assemblies of two species of porcelain crab, Petrolisthes cinctipes and Petrolisthes manimaculis (Anomura: Porcellanidae).</title>
        <authorList>
            <person name="Angst P."/>
        </authorList>
    </citation>
    <scope>NUCLEOTIDE SEQUENCE</scope>
    <source>
        <strain evidence="2">PB745_01</strain>
        <tissue evidence="2">Gill</tissue>
    </source>
</reference>
<accession>A0AAE1GE83</accession>
<dbReference type="Proteomes" id="UP001286313">
    <property type="component" value="Unassembled WGS sequence"/>
</dbReference>